<keyword evidence="7 8" id="KW-0472">Membrane</keyword>
<feature type="transmembrane region" description="Helical" evidence="8">
    <location>
        <begin position="6"/>
        <end position="24"/>
    </location>
</feature>
<keyword evidence="6 8" id="KW-1133">Transmembrane helix</keyword>
<keyword evidence="5 8" id="KW-0812">Transmembrane</keyword>
<dbReference type="eggNOG" id="COG0679">
    <property type="taxonomic scope" value="Bacteria"/>
</dbReference>
<feature type="transmembrane region" description="Helical" evidence="8">
    <location>
        <begin position="194"/>
        <end position="212"/>
    </location>
</feature>
<dbReference type="GO" id="GO:0005886">
    <property type="term" value="C:plasma membrane"/>
    <property type="evidence" value="ECO:0007669"/>
    <property type="project" value="UniProtKB-SubCell"/>
</dbReference>
<feature type="transmembrane region" description="Helical" evidence="8">
    <location>
        <begin position="101"/>
        <end position="123"/>
    </location>
</feature>
<feature type="transmembrane region" description="Helical" evidence="8">
    <location>
        <begin position="163"/>
        <end position="182"/>
    </location>
</feature>
<feature type="transmembrane region" description="Helical" evidence="8">
    <location>
        <begin position="67"/>
        <end position="89"/>
    </location>
</feature>
<dbReference type="STRING" id="340099.Teth39_0593"/>
<evidence type="ECO:0000313" key="10">
    <source>
        <dbReference type="Proteomes" id="UP000002156"/>
    </source>
</evidence>
<comment type="similarity">
    <text evidence="2">Belongs to the auxin efflux carrier (TC 2.A.69) family.</text>
</comment>
<dbReference type="AlphaFoldDB" id="B0K7B0"/>
<dbReference type="RefSeq" id="WP_009052751.1">
    <property type="nucleotide sequence ID" value="NC_010321.1"/>
</dbReference>
<comment type="subcellular location">
    <subcellularLocation>
        <location evidence="1">Cell membrane</location>
        <topology evidence="1">Multi-pass membrane protein</topology>
    </subcellularLocation>
</comment>
<evidence type="ECO:0000256" key="6">
    <source>
        <dbReference type="ARBA" id="ARBA00022989"/>
    </source>
</evidence>
<dbReference type="HOGENOM" id="CLU_056175_1_2_9"/>
<sequence length="306" mass="34048">MVTSKIAEVLLQIFTVMAVGFYVAKIKIVKEENFKAFADLTVLVAIPALIFYGIYTNYTLDMLKTSYMIPIVGVAVPFLTYLVSKIIFLLLKVPEEIEKELYLISSFSNTLFVGLPVSLALFGEKSLPFVILYDFGHTSLFWTLGVMIITGDKLFNAKNFKKLVNPSTITLFFSFLAITLHIKIPSFLLKSLQMIGGIAVPLAMMFIGMNMVHIDFKERNGSKYVYIAAVIKLILAPLIAYGVVSFLSIPSLVKKIVILESAMPAMASSAIIAKQYDKNHKFVSISVFLTNILSFITISVILYLMG</sequence>
<dbReference type="GO" id="GO:0055085">
    <property type="term" value="P:transmembrane transport"/>
    <property type="evidence" value="ECO:0007669"/>
    <property type="project" value="InterPro"/>
</dbReference>
<feature type="transmembrane region" description="Helical" evidence="8">
    <location>
        <begin position="224"/>
        <end position="244"/>
    </location>
</feature>
<evidence type="ECO:0000256" key="8">
    <source>
        <dbReference type="SAM" id="Phobius"/>
    </source>
</evidence>
<evidence type="ECO:0000313" key="9">
    <source>
        <dbReference type="EMBL" id="ABY94257.1"/>
    </source>
</evidence>
<name>B0K7B0_THEP3</name>
<dbReference type="InterPro" id="IPR004776">
    <property type="entry name" value="Mem_transp_PIN-like"/>
</dbReference>
<dbReference type="KEGG" id="tpd:Teth39_0593"/>
<organism evidence="9 10">
    <name type="scientific">Thermoanaerobacter pseudethanolicus (strain ATCC 33223 / 39E)</name>
    <name type="common">Clostridium thermohydrosulfuricum</name>
    <dbReference type="NCBI Taxonomy" id="340099"/>
    <lineage>
        <taxon>Bacteria</taxon>
        <taxon>Bacillati</taxon>
        <taxon>Bacillota</taxon>
        <taxon>Clostridia</taxon>
        <taxon>Thermoanaerobacterales</taxon>
        <taxon>Thermoanaerobacteraceae</taxon>
        <taxon>Thermoanaerobacter</taxon>
    </lineage>
</organism>
<dbReference type="PANTHER" id="PTHR36838:SF1">
    <property type="entry name" value="SLR1864 PROTEIN"/>
    <property type="match status" value="1"/>
</dbReference>
<evidence type="ECO:0000256" key="4">
    <source>
        <dbReference type="ARBA" id="ARBA00022475"/>
    </source>
</evidence>
<feature type="transmembrane region" description="Helical" evidence="8">
    <location>
        <begin position="36"/>
        <end position="55"/>
    </location>
</feature>
<dbReference type="Pfam" id="PF03547">
    <property type="entry name" value="Mem_trans"/>
    <property type="match status" value="2"/>
</dbReference>
<evidence type="ECO:0000256" key="5">
    <source>
        <dbReference type="ARBA" id="ARBA00022692"/>
    </source>
</evidence>
<keyword evidence="3" id="KW-0813">Transport</keyword>
<feature type="transmembrane region" description="Helical" evidence="8">
    <location>
        <begin position="129"/>
        <end position="151"/>
    </location>
</feature>
<evidence type="ECO:0000256" key="2">
    <source>
        <dbReference type="ARBA" id="ARBA00010145"/>
    </source>
</evidence>
<dbReference type="Proteomes" id="UP000002156">
    <property type="component" value="Chromosome"/>
</dbReference>
<keyword evidence="10" id="KW-1185">Reference proteome</keyword>
<evidence type="ECO:0000256" key="3">
    <source>
        <dbReference type="ARBA" id="ARBA00022448"/>
    </source>
</evidence>
<feature type="transmembrane region" description="Helical" evidence="8">
    <location>
        <begin position="285"/>
        <end position="305"/>
    </location>
</feature>
<reference evidence="10" key="1">
    <citation type="submission" date="2008-01" db="EMBL/GenBank/DDBJ databases">
        <title>Complete sequence of Thermoanaerobacter pseudethanolicus 39E.</title>
        <authorList>
            <person name="Copeland A."/>
            <person name="Lucas S."/>
            <person name="Lapidus A."/>
            <person name="Barry K."/>
            <person name="Glavina del Rio T."/>
            <person name="Dalin E."/>
            <person name="Tice H."/>
            <person name="Pitluck S."/>
            <person name="Bruce D."/>
            <person name="Goodwin L."/>
            <person name="Saunders E."/>
            <person name="Brettin T."/>
            <person name="Detter J.C."/>
            <person name="Han C."/>
            <person name="Schmutz J."/>
            <person name="Larimer F."/>
            <person name="Land M."/>
            <person name="Hauser L."/>
            <person name="Kyrpides N."/>
            <person name="Lykidis A."/>
            <person name="Hemme C."/>
            <person name="Fields M.W."/>
            <person name="He Z."/>
            <person name="Zhou J."/>
            <person name="Richardson P."/>
        </authorList>
    </citation>
    <scope>NUCLEOTIDE SEQUENCE [LARGE SCALE GENOMIC DNA]</scope>
    <source>
        <strain evidence="10">ATCC 33223 / DSM 2355 / 39E</strain>
    </source>
</reference>
<keyword evidence="4" id="KW-1003">Cell membrane</keyword>
<proteinExistence type="inferred from homology"/>
<dbReference type="InterPro" id="IPR038770">
    <property type="entry name" value="Na+/solute_symporter_sf"/>
</dbReference>
<dbReference type="PANTHER" id="PTHR36838">
    <property type="entry name" value="AUXIN EFFLUX CARRIER FAMILY PROTEIN"/>
    <property type="match status" value="1"/>
</dbReference>
<protein>
    <submittedName>
        <fullName evidence="9">Auxin Efflux Carrier</fullName>
    </submittedName>
</protein>
<evidence type="ECO:0000256" key="1">
    <source>
        <dbReference type="ARBA" id="ARBA00004651"/>
    </source>
</evidence>
<gene>
    <name evidence="9" type="ordered locus">Teth39_0593</name>
</gene>
<evidence type="ECO:0000256" key="7">
    <source>
        <dbReference type="ARBA" id="ARBA00023136"/>
    </source>
</evidence>
<dbReference type="Gene3D" id="1.20.1530.20">
    <property type="match status" value="1"/>
</dbReference>
<accession>B0K7B0</accession>
<dbReference type="EMBL" id="CP000924">
    <property type="protein sequence ID" value="ABY94257.1"/>
    <property type="molecule type" value="Genomic_DNA"/>
</dbReference>